<organism evidence="3 4">
    <name type="scientific">Acinetobacter rudis CIP 110305</name>
    <dbReference type="NCBI Taxonomy" id="421052"/>
    <lineage>
        <taxon>Bacteria</taxon>
        <taxon>Pseudomonadati</taxon>
        <taxon>Pseudomonadota</taxon>
        <taxon>Gammaproteobacteria</taxon>
        <taxon>Moraxellales</taxon>
        <taxon>Moraxellaceae</taxon>
        <taxon>Acinetobacter</taxon>
    </lineage>
</organism>
<dbReference type="HOGENOM" id="CLU_047004_1_0_6"/>
<dbReference type="InterPro" id="IPR002656">
    <property type="entry name" value="Acyl_transf_3_dom"/>
</dbReference>
<keyword evidence="4" id="KW-1185">Reference proteome</keyword>
<dbReference type="AlphaFoldDB" id="S3PEZ5"/>
<dbReference type="GO" id="GO:0016747">
    <property type="term" value="F:acyltransferase activity, transferring groups other than amino-acyl groups"/>
    <property type="evidence" value="ECO:0007669"/>
    <property type="project" value="InterPro"/>
</dbReference>
<feature type="transmembrane region" description="Helical" evidence="1">
    <location>
        <begin position="256"/>
        <end position="274"/>
    </location>
</feature>
<feature type="transmembrane region" description="Helical" evidence="1">
    <location>
        <begin position="280"/>
        <end position="298"/>
    </location>
</feature>
<name>S3PEZ5_9GAMM</name>
<evidence type="ECO:0000256" key="1">
    <source>
        <dbReference type="SAM" id="Phobius"/>
    </source>
</evidence>
<protein>
    <recommendedName>
        <fullName evidence="2">Acyltransferase 3 domain-containing protein</fullName>
    </recommendedName>
</protein>
<dbReference type="InterPro" id="IPR052734">
    <property type="entry name" value="Nod_factor_acetyltransferase"/>
</dbReference>
<feature type="transmembrane region" description="Helical" evidence="1">
    <location>
        <begin position="181"/>
        <end position="204"/>
    </location>
</feature>
<keyword evidence="1" id="KW-0472">Membrane</keyword>
<feature type="transmembrane region" description="Helical" evidence="1">
    <location>
        <begin position="37"/>
        <end position="57"/>
    </location>
</feature>
<dbReference type="EMBL" id="ATGI01000008">
    <property type="protein sequence ID" value="EPF77391.1"/>
    <property type="molecule type" value="Genomic_DNA"/>
</dbReference>
<feature type="transmembrane region" description="Helical" evidence="1">
    <location>
        <begin position="99"/>
        <end position="119"/>
    </location>
</feature>
<feature type="transmembrane region" description="Helical" evidence="1">
    <location>
        <begin position="151"/>
        <end position="169"/>
    </location>
</feature>
<dbReference type="Pfam" id="PF01757">
    <property type="entry name" value="Acyl_transf_3"/>
    <property type="match status" value="1"/>
</dbReference>
<feature type="transmembrane region" description="Helical" evidence="1">
    <location>
        <begin position="224"/>
        <end position="244"/>
    </location>
</feature>
<sequence>MRDPFIDQSKGILIFLVVFGHFLERLIGWGTEESRTLLSSIYAIHMPAFIFISGMLFKNKNILEKVSYFLSLLIPFQLFYLLLNYVLTGHWSSTWWYQPYWILWYLLGMIFWALLLPLVLKSRYPLFIAVSAAMLIGFSPINNYILSIGRVFTFFPFFVLGHLYGQTWFQWLKQYPKTRLLGLVTLIAIALVFYAVPISSGWLYGSYSYSQLNQHGLMALGTRLILMVISVVGCVALFALTPRFKFSPLVQLGQNTLAVYLLHGFVVILIAQLIKLTGTIEFNLLLCLLLSVVTCFVLQQNLLSRMIEKLSQLLRLQKSG</sequence>
<dbReference type="STRING" id="632955.GCA_000829675_01095"/>
<dbReference type="PATRIC" id="fig|421052.3.peg.1040"/>
<dbReference type="OrthoDB" id="6623990at2"/>
<evidence type="ECO:0000313" key="3">
    <source>
        <dbReference type="EMBL" id="EPF77391.1"/>
    </source>
</evidence>
<reference evidence="3 4" key="1">
    <citation type="submission" date="2013-06" db="EMBL/GenBank/DDBJ databases">
        <title>The Genome Sequence of Acinetobacter rudis CIP 110305.</title>
        <authorList>
            <consortium name="The Broad Institute Genome Sequencing Platform"/>
            <consortium name="The Broad Institute Genome Sequencing Center for Infectious Disease"/>
            <person name="Cerqueira G."/>
            <person name="Feldgarden M."/>
            <person name="Courvalin P."/>
            <person name="Perichon B."/>
            <person name="Grillot-Courvalin C."/>
            <person name="Clermont D."/>
            <person name="Rocha E."/>
            <person name="Yoon E.-J."/>
            <person name="Nemec A."/>
            <person name="Young S.K."/>
            <person name="Zeng Q."/>
            <person name="Gargeya S."/>
            <person name="Fitzgerald M."/>
            <person name="Abouelleil A."/>
            <person name="Alvarado L."/>
            <person name="Berlin A.M."/>
            <person name="Chapman S.B."/>
            <person name="Dewar J."/>
            <person name="Goldberg J."/>
            <person name="Griggs A."/>
            <person name="Gujja S."/>
            <person name="Hansen M."/>
            <person name="Howarth C."/>
            <person name="Imamovic A."/>
            <person name="Larimer J."/>
            <person name="McCowan C."/>
            <person name="Murphy C."/>
            <person name="Pearson M."/>
            <person name="Priest M."/>
            <person name="Roberts A."/>
            <person name="Saif S."/>
            <person name="Shea T."/>
            <person name="Sykes S."/>
            <person name="Wortman J."/>
            <person name="Nusbaum C."/>
            <person name="Birren B."/>
        </authorList>
    </citation>
    <scope>NUCLEOTIDE SEQUENCE [LARGE SCALE GENOMIC DNA]</scope>
    <source>
        <strain evidence="3 4">CIP 110305</strain>
    </source>
</reference>
<evidence type="ECO:0000259" key="2">
    <source>
        <dbReference type="Pfam" id="PF01757"/>
    </source>
</evidence>
<comment type="caution">
    <text evidence="3">The sequence shown here is derived from an EMBL/GenBank/DDBJ whole genome shotgun (WGS) entry which is preliminary data.</text>
</comment>
<gene>
    <name evidence="3" type="ORF">F945_01058</name>
</gene>
<feature type="domain" description="Acyltransferase 3" evidence="2">
    <location>
        <begin position="4"/>
        <end position="295"/>
    </location>
</feature>
<dbReference type="eggNOG" id="COG3594">
    <property type="taxonomic scope" value="Bacteria"/>
</dbReference>
<feature type="transmembrane region" description="Helical" evidence="1">
    <location>
        <begin position="69"/>
        <end position="87"/>
    </location>
</feature>
<feature type="transmembrane region" description="Helical" evidence="1">
    <location>
        <begin position="12"/>
        <end position="31"/>
    </location>
</feature>
<accession>S3PEZ5</accession>
<dbReference type="PANTHER" id="PTHR37312:SF1">
    <property type="entry name" value="MEMBRANE-BOUND ACYLTRANSFERASE YKRP-RELATED"/>
    <property type="match status" value="1"/>
</dbReference>
<keyword evidence="1" id="KW-0812">Transmembrane</keyword>
<dbReference type="Proteomes" id="UP000014568">
    <property type="component" value="Unassembled WGS sequence"/>
</dbReference>
<evidence type="ECO:0000313" key="4">
    <source>
        <dbReference type="Proteomes" id="UP000014568"/>
    </source>
</evidence>
<dbReference type="PANTHER" id="PTHR37312">
    <property type="entry name" value="MEMBRANE-BOUND ACYLTRANSFERASE YKRP-RELATED"/>
    <property type="match status" value="1"/>
</dbReference>
<proteinExistence type="predicted"/>
<feature type="transmembrane region" description="Helical" evidence="1">
    <location>
        <begin position="126"/>
        <end position="145"/>
    </location>
</feature>
<keyword evidence="1" id="KW-1133">Transmembrane helix</keyword>